<keyword evidence="1" id="KW-0732">Signal</keyword>
<name>A0ABR6XRT0_9BURK</name>
<evidence type="ECO:0000256" key="1">
    <source>
        <dbReference type="SAM" id="SignalP"/>
    </source>
</evidence>
<protein>
    <recommendedName>
        <fullName evidence="4">Flagella basal body P-ring formation protein FlgA</fullName>
    </recommendedName>
</protein>
<organism evidence="2 3">
    <name type="scientific">Undibacterium amnicola</name>
    <dbReference type="NCBI Taxonomy" id="1834038"/>
    <lineage>
        <taxon>Bacteria</taxon>
        <taxon>Pseudomonadati</taxon>
        <taxon>Pseudomonadota</taxon>
        <taxon>Betaproteobacteria</taxon>
        <taxon>Burkholderiales</taxon>
        <taxon>Oxalobacteraceae</taxon>
        <taxon>Undibacterium</taxon>
    </lineage>
</organism>
<evidence type="ECO:0000313" key="2">
    <source>
        <dbReference type="EMBL" id="MBC3832053.1"/>
    </source>
</evidence>
<reference evidence="2 3" key="1">
    <citation type="submission" date="2020-08" db="EMBL/GenBank/DDBJ databases">
        <title>Novel species isolated from subtropical streams in China.</title>
        <authorList>
            <person name="Lu H."/>
        </authorList>
    </citation>
    <scope>NUCLEOTIDE SEQUENCE [LARGE SCALE GENOMIC DNA]</scope>
    <source>
        <strain evidence="2 3">KCTC 52442</strain>
    </source>
</reference>
<keyword evidence="3" id="KW-1185">Reference proteome</keyword>
<proteinExistence type="predicted"/>
<evidence type="ECO:0000313" key="3">
    <source>
        <dbReference type="Proteomes" id="UP000643610"/>
    </source>
</evidence>
<evidence type="ECO:0008006" key="4">
    <source>
        <dbReference type="Google" id="ProtNLM"/>
    </source>
</evidence>
<accession>A0ABR6XRT0</accession>
<dbReference type="Proteomes" id="UP000643610">
    <property type="component" value="Unassembled WGS sequence"/>
</dbReference>
<feature type="chain" id="PRO_5046068436" description="Flagella basal body P-ring formation protein FlgA" evidence="1">
    <location>
        <begin position="28"/>
        <end position="209"/>
    </location>
</feature>
<feature type="signal peptide" evidence="1">
    <location>
        <begin position="1"/>
        <end position="27"/>
    </location>
</feature>
<comment type="caution">
    <text evidence="2">The sequence shown here is derived from an EMBL/GenBank/DDBJ whole genome shotgun (WGS) entry which is preliminary data.</text>
</comment>
<dbReference type="EMBL" id="JACOFU010000004">
    <property type="protein sequence ID" value="MBC3832053.1"/>
    <property type="molecule type" value="Genomic_DNA"/>
</dbReference>
<gene>
    <name evidence="2" type="ORF">H8K33_11075</name>
</gene>
<sequence length="209" mass="22423">MNHHATIQFNRRLLALALTFSAVPAVAATSSISLQVSGQEASQIAGVAQVIEKRFDSLKPSMFDSVSAQVQGSRIKIRFSGWTPTSGQVEYLVRTVGRFKVTLQGERDNPLIVESDVADSRPFNGRGRPELAIRLSDAAASRVTARTQNALGKDVVVEWDGRVMVRLRISGPLTRDIALSATSDADALLMSAVLRGGRLPEGAVLTVAP</sequence>